<dbReference type="RefSeq" id="WP_153356461.1">
    <property type="nucleotide sequence ID" value="NZ_JABGDC010000012.1"/>
</dbReference>
<proteinExistence type="predicted"/>
<keyword evidence="4" id="KW-1185">Reference proteome</keyword>
<feature type="compositionally biased region" description="Low complexity" evidence="1">
    <location>
        <begin position="42"/>
        <end position="73"/>
    </location>
</feature>
<dbReference type="AlphaFoldDB" id="A0A562IL33"/>
<evidence type="ECO:0000256" key="2">
    <source>
        <dbReference type="SAM" id="SignalP"/>
    </source>
</evidence>
<dbReference type="Proteomes" id="UP000321490">
    <property type="component" value="Unassembled WGS sequence"/>
</dbReference>
<protein>
    <recommendedName>
        <fullName evidence="5">Secreted protein</fullName>
    </recommendedName>
</protein>
<gene>
    <name evidence="3" type="ORF">JD78_00148</name>
</gene>
<feature type="region of interest" description="Disordered" evidence="1">
    <location>
        <begin position="36"/>
        <end position="80"/>
    </location>
</feature>
<name>A0A562IL33_9ACTN</name>
<accession>A0A562IL33</accession>
<evidence type="ECO:0008006" key="5">
    <source>
        <dbReference type="Google" id="ProtNLM"/>
    </source>
</evidence>
<feature type="chain" id="PRO_5021769528" description="Secreted protein" evidence="2">
    <location>
        <begin position="30"/>
        <end position="153"/>
    </location>
</feature>
<evidence type="ECO:0000313" key="4">
    <source>
        <dbReference type="Proteomes" id="UP000321490"/>
    </source>
</evidence>
<dbReference type="OrthoDB" id="5197824at2"/>
<dbReference type="EMBL" id="VLKF01000001">
    <property type="protein sequence ID" value="TWH71650.1"/>
    <property type="molecule type" value="Genomic_DNA"/>
</dbReference>
<reference evidence="3 4" key="1">
    <citation type="submission" date="2019-07" db="EMBL/GenBank/DDBJ databases">
        <title>R&amp;d 2014.</title>
        <authorList>
            <person name="Klenk H.-P."/>
        </authorList>
    </citation>
    <scope>NUCLEOTIDE SEQUENCE [LARGE SCALE GENOMIC DNA]</scope>
    <source>
        <strain evidence="3 4">DSM 45764</strain>
    </source>
</reference>
<feature type="signal peptide" evidence="2">
    <location>
        <begin position="1"/>
        <end position="29"/>
    </location>
</feature>
<sequence length="153" mass="15023">MTTHRRQPFRLASGLAAAGLLLVPLTGCSDQSVDDATSALDTAAESPAGEETSEATETSDSATPSESADATSAQTGVDCSGSSCSVTLAGEGAEVDVFGTTVTLGQLQDGRATVGVAGQEISCSEGEGVSAGPLSLECTTITDGSITMTATLG</sequence>
<evidence type="ECO:0000313" key="3">
    <source>
        <dbReference type="EMBL" id="TWH71650.1"/>
    </source>
</evidence>
<keyword evidence="2" id="KW-0732">Signal</keyword>
<evidence type="ECO:0000256" key="1">
    <source>
        <dbReference type="SAM" id="MobiDB-lite"/>
    </source>
</evidence>
<comment type="caution">
    <text evidence="3">The sequence shown here is derived from an EMBL/GenBank/DDBJ whole genome shotgun (WGS) entry which is preliminary data.</text>
</comment>
<organism evidence="3 4">
    <name type="scientific">Modestobacter roseus</name>
    <dbReference type="NCBI Taxonomy" id="1181884"/>
    <lineage>
        <taxon>Bacteria</taxon>
        <taxon>Bacillati</taxon>
        <taxon>Actinomycetota</taxon>
        <taxon>Actinomycetes</taxon>
        <taxon>Geodermatophilales</taxon>
        <taxon>Geodermatophilaceae</taxon>
        <taxon>Modestobacter</taxon>
    </lineage>
</organism>